<dbReference type="EMBL" id="BGPR01051432">
    <property type="protein sequence ID" value="GBO28384.1"/>
    <property type="molecule type" value="Genomic_DNA"/>
</dbReference>
<keyword evidence="2" id="KW-1185">Reference proteome</keyword>
<evidence type="ECO:0000313" key="1">
    <source>
        <dbReference type="EMBL" id="GBO28384.1"/>
    </source>
</evidence>
<dbReference type="Proteomes" id="UP000499080">
    <property type="component" value="Unassembled WGS sequence"/>
</dbReference>
<accession>A0A4Y2VVW9</accession>
<protein>
    <recommendedName>
        <fullName evidence="3">Mos1 transposase HTH domain-containing protein</fullName>
    </recommendedName>
</protein>
<evidence type="ECO:0008006" key="3">
    <source>
        <dbReference type="Google" id="ProtNLM"/>
    </source>
</evidence>
<gene>
    <name evidence="1" type="ORF">AVEN_220587_1</name>
</gene>
<dbReference type="AlphaFoldDB" id="A0A4Y2VVW9"/>
<sequence>MSKVYGETFMSDLSPETFKVRKWCRNFDAGRTDVYDASGQGRKPVSTDDLVQRVDQAIRGNRQFTISGLSDLSPEISRSVLYTIVSERLEYRKL</sequence>
<organism evidence="1 2">
    <name type="scientific">Araneus ventricosus</name>
    <name type="common">Orbweaver spider</name>
    <name type="synonym">Epeira ventricosa</name>
    <dbReference type="NCBI Taxonomy" id="182803"/>
    <lineage>
        <taxon>Eukaryota</taxon>
        <taxon>Metazoa</taxon>
        <taxon>Ecdysozoa</taxon>
        <taxon>Arthropoda</taxon>
        <taxon>Chelicerata</taxon>
        <taxon>Arachnida</taxon>
        <taxon>Araneae</taxon>
        <taxon>Araneomorphae</taxon>
        <taxon>Entelegynae</taxon>
        <taxon>Araneoidea</taxon>
        <taxon>Araneidae</taxon>
        <taxon>Araneus</taxon>
    </lineage>
</organism>
<evidence type="ECO:0000313" key="2">
    <source>
        <dbReference type="Proteomes" id="UP000499080"/>
    </source>
</evidence>
<dbReference type="OrthoDB" id="8191996at2759"/>
<name>A0A4Y2VVW9_ARAVE</name>
<comment type="caution">
    <text evidence="1">The sequence shown here is derived from an EMBL/GenBank/DDBJ whole genome shotgun (WGS) entry which is preliminary data.</text>
</comment>
<proteinExistence type="predicted"/>
<reference evidence="1 2" key="1">
    <citation type="journal article" date="2019" name="Sci. Rep.">
        <title>Orb-weaving spider Araneus ventricosus genome elucidates the spidroin gene catalogue.</title>
        <authorList>
            <person name="Kono N."/>
            <person name="Nakamura H."/>
            <person name="Ohtoshi R."/>
            <person name="Moran D.A.P."/>
            <person name="Shinohara A."/>
            <person name="Yoshida Y."/>
            <person name="Fujiwara M."/>
            <person name="Mori M."/>
            <person name="Tomita M."/>
            <person name="Arakawa K."/>
        </authorList>
    </citation>
    <scope>NUCLEOTIDE SEQUENCE [LARGE SCALE GENOMIC DNA]</scope>
</reference>